<dbReference type="AlphaFoldDB" id="A0A419EUS7"/>
<dbReference type="PANTHER" id="PTHR32063">
    <property type="match status" value="1"/>
</dbReference>
<dbReference type="SUPFAM" id="SSF82693">
    <property type="entry name" value="Multidrug efflux transporter AcrB pore domain, PN1, PN2, PC1 and PC2 subdomains"/>
    <property type="match status" value="3"/>
</dbReference>
<name>A0A419EUS7_9BACT</name>
<feature type="transmembrane region" description="Helical" evidence="1">
    <location>
        <begin position="12"/>
        <end position="32"/>
    </location>
</feature>
<dbReference type="InterPro" id="IPR027463">
    <property type="entry name" value="AcrB_DN_DC_subdom"/>
</dbReference>
<keyword evidence="1" id="KW-1133">Transmembrane helix</keyword>
<feature type="transmembrane region" description="Helical" evidence="1">
    <location>
        <begin position="947"/>
        <end position="970"/>
    </location>
</feature>
<proteinExistence type="predicted"/>
<feature type="transmembrane region" description="Helical" evidence="1">
    <location>
        <begin position="464"/>
        <end position="485"/>
    </location>
</feature>
<dbReference type="Gene3D" id="3.30.2090.10">
    <property type="entry name" value="Multidrug efflux transporter AcrB TolC docking domain, DN and DC subdomains"/>
    <property type="match status" value="2"/>
</dbReference>
<dbReference type="GO" id="GO:0005886">
    <property type="term" value="C:plasma membrane"/>
    <property type="evidence" value="ECO:0007669"/>
    <property type="project" value="TreeGrafter"/>
</dbReference>
<evidence type="ECO:0000256" key="1">
    <source>
        <dbReference type="SAM" id="Phobius"/>
    </source>
</evidence>
<accession>A0A419EUS7</accession>
<evidence type="ECO:0000313" key="2">
    <source>
        <dbReference type="EMBL" id="RJP68065.1"/>
    </source>
</evidence>
<reference evidence="2 3" key="1">
    <citation type="journal article" date="2017" name="ISME J.">
        <title>Energy and carbon metabolisms in a deep terrestrial subsurface fluid microbial community.</title>
        <authorList>
            <person name="Momper L."/>
            <person name="Jungbluth S.P."/>
            <person name="Lee M.D."/>
            <person name="Amend J.P."/>
        </authorList>
    </citation>
    <scope>NUCLEOTIDE SEQUENCE [LARGE SCALE GENOMIC DNA]</scope>
    <source>
        <strain evidence="2">SURF_17</strain>
    </source>
</reference>
<evidence type="ECO:0000313" key="3">
    <source>
        <dbReference type="Proteomes" id="UP000285961"/>
    </source>
</evidence>
<gene>
    <name evidence="2" type="ORF">C4532_13590</name>
</gene>
<comment type="caution">
    <text evidence="2">The sequence shown here is derived from an EMBL/GenBank/DDBJ whole genome shotgun (WGS) entry which is preliminary data.</text>
</comment>
<dbReference type="Pfam" id="PF00873">
    <property type="entry name" value="ACR_tran"/>
    <property type="match status" value="2"/>
</dbReference>
<dbReference type="Gene3D" id="1.20.1640.10">
    <property type="entry name" value="Multidrug efflux transporter AcrB transmembrane domain"/>
    <property type="match status" value="3"/>
</dbReference>
<feature type="transmembrane region" description="Helical" evidence="1">
    <location>
        <begin position="360"/>
        <end position="380"/>
    </location>
</feature>
<dbReference type="Gene3D" id="3.30.70.1430">
    <property type="entry name" value="Multidrug efflux transporter AcrB pore domain"/>
    <property type="match status" value="2"/>
</dbReference>
<dbReference type="SUPFAM" id="SSF82866">
    <property type="entry name" value="Multidrug efflux transporter AcrB transmembrane domain"/>
    <property type="match status" value="2"/>
</dbReference>
<dbReference type="PRINTS" id="PR00702">
    <property type="entry name" value="ACRIFLAVINRP"/>
</dbReference>
<dbReference type="Gene3D" id="3.30.70.1320">
    <property type="entry name" value="Multidrug efflux transporter AcrB pore domain like"/>
    <property type="match status" value="1"/>
</dbReference>
<feature type="transmembrane region" description="Helical" evidence="1">
    <location>
        <begin position="386"/>
        <end position="407"/>
    </location>
</feature>
<feature type="transmembrane region" description="Helical" evidence="1">
    <location>
        <begin position="428"/>
        <end position="452"/>
    </location>
</feature>
<feature type="transmembrane region" description="Helical" evidence="1">
    <location>
        <begin position="334"/>
        <end position="353"/>
    </location>
</feature>
<dbReference type="SUPFAM" id="SSF82714">
    <property type="entry name" value="Multidrug efflux transporter AcrB TolC docking domain, DN and DC subdomains"/>
    <property type="match status" value="2"/>
</dbReference>
<sequence length="1081" mass="118707">MFLADFSVRRAVAATMMVLIIIVLGATAFFRIPVDLLPDLTFPVATVYTEYEGVGPEEIESSITKLIEGVVSRVDGVKEVRSISERGVSMVTLEFEWGTNMDLSVQSIREELDQIPDFIFPDDADKPRIVRYDPSDIPLMGVGVSGGGNNRMQLEKITEDYLEDQVAGVEGVASVMVFGGPPREILVAVDQEKVTAAGMSLDAVVGRLKGENFNLSVGNLKEGYKDYLVRALGEFENLSQIENVVLGAHNGNTIRLRDIAKVYDTYGEDPVYARDNTHPSAMMMIIKQSGGNTVQISKRVWEKLDELKPHLPPGIGLSKTFDTADFINRAIGDVWQNLLWGSVLSIIVLYLFLHHIRPVLIIAAAIPISLLAAFLPMFFAGMTINMISLGGLALAVGMVVDNSIVVLENTFRHMQEKGEDRMTAATRGASEVGIAITASTLTTVAVFVPIVFTTGLAARIFRDLALTVTFALLSSLFVAVTLVPMTASKLLSVRESGEEEGKLFKRVKEKYRRAIAWVLDHKLITTGATNLLWISSILILIVMGKEFMPTANDETFLVEIELPRGTRLEETDAIAKRVEELILQTPEVKSEHVVVGHASGGDSLDSKQAFFIVNLVDQSERKRTVEQVDIDIRKRVLKIPGIVKYNFVNLQSRSLGGSGGKPIEVKIFGKDLDVLSKLSQEAARRMRQIEGMVDVEETFTFGSPELQVRFDRERMAQLGLDVARVARLMETAVKGTVASRYKELGEEFDIRVRLSETDRDSFLDLNAVTVTTPMGNQVRLSDVASVKVGSGPVRIFRDDQKRAVSILANRLEGEYAWGKFAEGLKRAFLGIFGEASFFGEFKGAFSDLRRGRQDLDTLVGEAKKSLSSLALPMGYYIEYGGSYEDMRDSQKQLGLALLLAVVLVYMIIAAEFESLIHPFTIMFSVPFAFTGSIWAIFLAGMTLSVNSAIGIIMLAGIVVNNGIVMIDYVNQLRAEGMEIKEALIEAGATRLRPILMTTLTTILGFIPMAVMGGSGSEMRRPLAVSLIGGLAFGSLLTLFVIPTAYYIYDGIAHRISLLFLRVLHPGELPSGGATRTDLTKK</sequence>
<feature type="transmembrane region" description="Helical" evidence="1">
    <location>
        <begin position="1022"/>
        <end position="1048"/>
    </location>
</feature>
<dbReference type="Proteomes" id="UP000285961">
    <property type="component" value="Unassembled WGS sequence"/>
</dbReference>
<dbReference type="Gene3D" id="3.30.70.1440">
    <property type="entry name" value="Multidrug efflux transporter AcrB pore domain"/>
    <property type="match status" value="1"/>
</dbReference>
<dbReference type="InterPro" id="IPR001036">
    <property type="entry name" value="Acrflvin-R"/>
</dbReference>
<protein>
    <submittedName>
        <fullName evidence="2">Efflux RND transporter permease subunit</fullName>
    </submittedName>
</protein>
<feature type="transmembrane region" description="Helical" evidence="1">
    <location>
        <begin position="919"/>
        <end position="941"/>
    </location>
</feature>
<dbReference type="GO" id="GO:0042910">
    <property type="term" value="F:xenobiotic transmembrane transporter activity"/>
    <property type="evidence" value="ECO:0007669"/>
    <property type="project" value="TreeGrafter"/>
</dbReference>
<keyword evidence="1" id="KW-0812">Transmembrane</keyword>
<dbReference type="PANTHER" id="PTHR32063:SF0">
    <property type="entry name" value="SWARMING MOTILITY PROTEIN SWRC"/>
    <property type="match status" value="1"/>
</dbReference>
<feature type="transmembrane region" description="Helical" evidence="1">
    <location>
        <begin position="991"/>
        <end position="1010"/>
    </location>
</feature>
<organism evidence="2 3">
    <name type="scientific">Candidatus Abyssobacteria bacterium SURF_17</name>
    <dbReference type="NCBI Taxonomy" id="2093361"/>
    <lineage>
        <taxon>Bacteria</taxon>
        <taxon>Pseudomonadati</taxon>
        <taxon>Candidatus Hydrogenedentota</taxon>
        <taxon>Candidatus Abyssobacteria</taxon>
    </lineage>
</organism>
<keyword evidence="1" id="KW-0472">Membrane</keyword>
<dbReference type="EMBL" id="QZKI01000095">
    <property type="protein sequence ID" value="RJP68065.1"/>
    <property type="molecule type" value="Genomic_DNA"/>
</dbReference>
<feature type="transmembrane region" description="Helical" evidence="1">
    <location>
        <begin position="893"/>
        <end position="912"/>
    </location>
</feature>